<dbReference type="GO" id="GO:0004867">
    <property type="term" value="F:serine-type endopeptidase inhibitor activity"/>
    <property type="evidence" value="ECO:0007669"/>
    <property type="project" value="UniProtKB-KW"/>
</dbReference>
<dbReference type="Pfam" id="PF00014">
    <property type="entry name" value="Kunitz_BPTI"/>
    <property type="match status" value="1"/>
</dbReference>
<feature type="chain" id="PRO_5005515812" evidence="3">
    <location>
        <begin position="24"/>
        <end position="97"/>
    </location>
</feature>
<dbReference type="PROSITE" id="PS00280">
    <property type="entry name" value="BPTI_KUNITZ_1"/>
    <property type="match status" value="1"/>
</dbReference>
<evidence type="ECO:0000256" key="1">
    <source>
        <dbReference type="ARBA" id="ARBA00022690"/>
    </source>
</evidence>
<dbReference type="InterPro" id="IPR002223">
    <property type="entry name" value="Kunitz_BPTI"/>
</dbReference>
<dbReference type="Gene3D" id="4.10.410.10">
    <property type="entry name" value="Pancreatic trypsin inhibitor Kunitz domain"/>
    <property type="match status" value="1"/>
</dbReference>
<dbReference type="InterPro" id="IPR036880">
    <property type="entry name" value="Kunitz_BPTI_sf"/>
</dbReference>
<dbReference type="EMBL" id="GADI01007540">
    <property type="protein sequence ID" value="JAA66268.1"/>
    <property type="molecule type" value="mRNA"/>
</dbReference>
<keyword evidence="1" id="KW-0646">Protease inhibitor</keyword>
<keyword evidence="2" id="KW-0722">Serine protease inhibitor</keyword>
<evidence type="ECO:0000259" key="4">
    <source>
        <dbReference type="PROSITE" id="PS50279"/>
    </source>
</evidence>
<dbReference type="PANTHER" id="PTHR10083">
    <property type="entry name" value="KUNITZ-TYPE PROTEASE INHIBITOR-RELATED"/>
    <property type="match status" value="1"/>
</dbReference>
<reference evidence="5" key="1">
    <citation type="submission" date="2012-12" db="EMBL/GenBank/DDBJ databases">
        <title>Identification and characterization of a phenylalanine ammonia-lyase gene family in Isatis indigotica Fort.</title>
        <authorList>
            <person name="Liu Q."/>
            <person name="Chen J."/>
            <person name="Zhou X."/>
            <person name="Di P."/>
            <person name="Xiao Y."/>
            <person name="Xuan H."/>
            <person name="Zhang L."/>
            <person name="Chen W."/>
        </authorList>
    </citation>
    <scope>NUCLEOTIDE SEQUENCE</scope>
    <source>
        <tissue evidence="5">Salivary gland</tissue>
    </source>
</reference>
<protein>
    <submittedName>
        <fullName evidence="5">Putative salivary kunitz domain protein</fullName>
    </submittedName>
</protein>
<evidence type="ECO:0000256" key="3">
    <source>
        <dbReference type="SAM" id="SignalP"/>
    </source>
</evidence>
<accession>A0A0K8R5X7</accession>
<feature type="signal peptide" evidence="3">
    <location>
        <begin position="1"/>
        <end position="23"/>
    </location>
</feature>
<dbReference type="InterPro" id="IPR020901">
    <property type="entry name" value="Prtase_inh_Kunz-CS"/>
</dbReference>
<sequence>MKPTLQWIVLVSFVILAWNLVNTKRLVGIHPRCLRPPKEGRCRALFTWFYYNSTTQKCEKFPLRGCPGPRNGFLEKRNCTKLCEVPARKQKTFAQNL</sequence>
<dbReference type="GO" id="GO:0005615">
    <property type="term" value="C:extracellular space"/>
    <property type="evidence" value="ECO:0007669"/>
    <property type="project" value="TreeGrafter"/>
</dbReference>
<evidence type="ECO:0000256" key="2">
    <source>
        <dbReference type="ARBA" id="ARBA00022900"/>
    </source>
</evidence>
<dbReference type="PROSITE" id="PS50279">
    <property type="entry name" value="BPTI_KUNITZ_2"/>
    <property type="match status" value="1"/>
</dbReference>
<name>A0A0K8R5X7_IXORI</name>
<evidence type="ECO:0000313" key="5">
    <source>
        <dbReference type="EMBL" id="JAA66268.1"/>
    </source>
</evidence>
<dbReference type="SUPFAM" id="SSF57362">
    <property type="entry name" value="BPTI-like"/>
    <property type="match status" value="1"/>
</dbReference>
<dbReference type="AlphaFoldDB" id="A0A0K8R5X7"/>
<organism evidence="5">
    <name type="scientific">Ixodes ricinus</name>
    <name type="common">Common tick</name>
    <name type="synonym">Acarus ricinus</name>
    <dbReference type="NCBI Taxonomy" id="34613"/>
    <lineage>
        <taxon>Eukaryota</taxon>
        <taxon>Metazoa</taxon>
        <taxon>Ecdysozoa</taxon>
        <taxon>Arthropoda</taxon>
        <taxon>Chelicerata</taxon>
        <taxon>Arachnida</taxon>
        <taxon>Acari</taxon>
        <taxon>Parasitiformes</taxon>
        <taxon>Ixodida</taxon>
        <taxon>Ixodoidea</taxon>
        <taxon>Ixodidae</taxon>
        <taxon>Ixodinae</taxon>
        <taxon>Ixodes</taxon>
    </lineage>
</organism>
<dbReference type="PRINTS" id="PR00759">
    <property type="entry name" value="BASICPTASE"/>
</dbReference>
<dbReference type="PANTHER" id="PTHR10083:SF373">
    <property type="entry name" value="SERINE PEPTIDASE INHIBITOR, KUNITZ TYPE, 2"/>
    <property type="match status" value="1"/>
</dbReference>
<keyword evidence="3" id="KW-0732">Signal</keyword>
<proteinExistence type="evidence at transcript level"/>
<dbReference type="InterPro" id="IPR050098">
    <property type="entry name" value="TFPI/VKTCI-like"/>
</dbReference>
<feature type="domain" description="BPTI/Kunitz inhibitor" evidence="4">
    <location>
        <begin position="33"/>
        <end position="83"/>
    </location>
</feature>
<dbReference type="SMART" id="SM00131">
    <property type="entry name" value="KU"/>
    <property type="match status" value="1"/>
</dbReference>